<dbReference type="GO" id="GO:0005337">
    <property type="term" value="F:nucleoside transmembrane transporter activity"/>
    <property type="evidence" value="ECO:0007669"/>
    <property type="project" value="InterPro"/>
</dbReference>
<reference evidence="12" key="1">
    <citation type="submission" date="2021-07" db="EMBL/GenBank/DDBJ databases">
        <title>Genome Resource of American Ginseng Black Spot Pathogen Alternaria panax.</title>
        <authorList>
            <person name="Qiu C."/>
            <person name="Wang W."/>
            <person name="Liu Z."/>
        </authorList>
    </citation>
    <scope>NUCLEOTIDE SEQUENCE</scope>
    <source>
        <strain evidence="12">BNCC115425</strain>
    </source>
</reference>
<protein>
    <recommendedName>
        <fullName evidence="14">Solute carrier family 28 member 3</fullName>
    </recommendedName>
</protein>
<feature type="transmembrane region" description="Helical" evidence="8">
    <location>
        <begin position="477"/>
        <end position="502"/>
    </location>
</feature>
<dbReference type="InterPro" id="IPR011642">
    <property type="entry name" value="Gate_dom"/>
</dbReference>
<dbReference type="GO" id="GO:0005886">
    <property type="term" value="C:plasma membrane"/>
    <property type="evidence" value="ECO:0007669"/>
    <property type="project" value="UniProtKB-SubCell"/>
</dbReference>
<accession>A0AAD4FEZ0</accession>
<feature type="transmembrane region" description="Helical" evidence="8">
    <location>
        <begin position="616"/>
        <end position="640"/>
    </location>
</feature>
<evidence type="ECO:0000256" key="8">
    <source>
        <dbReference type="SAM" id="Phobius"/>
    </source>
</evidence>
<evidence type="ECO:0000313" key="12">
    <source>
        <dbReference type="EMBL" id="KAG9188582.1"/>
    </source>
</evidence>
<comment type="subcellular location">
    <subcellularLocation>
        <location evidence="1">Cell membrane</location>
        <topology evidence="1">Multi-pass membrane protein</topology>
    </subcellularLocation>
</comment>
<evidence type="ECO:0000256" key="2">
    <source>
        <dbReference type="ARBA" id="ARBA00009033"/>
    </source>
</evidence>
<dbReference type="Proteomes" id="UP001199106">
    <property type="component" value="Unassembled WGS sequence"/>
</dbReference>
<feature type="transmembrane region" description="Helical" evidence="8">
    <location>
        <begin position="514"/>
        <end position="533"/>
    </location>
</feature>
<feature type="transmembrane region" description="Helical" evidence="8">
    <location>
        <begin position="198"/>
        <end position="217"/>
    </location>
</feature>
<feature type="transmembrane region" description="Helical" evidence="8">
    <location>
        <begin position="347"/>
        <end position="370"/>
    </location>
</feature>
<evidence type="ECO:0000256" key="4">
    <source>
        <dbReference type="ARBA" id="ARBA00022692"/>
    </source>
</evidence>
<keyword evidence="4 8" id="KW-0812">Transmembrane</keyword>
<evidence type="ECO:0000256" key="3">
    <source>
        <dbReference type="ARBA" id="ARBA00022475"/>
    </source>
</evidence>
<evidence type="ECO:0000259" key="9">
    <source>
        <dbReference type="Pfam" id="PF01773"/>
    </source>
</evidence>
<feature type="transmembrane region" description="Helical" evidence="8">
    <location>
        <begin position="229"/>
        <end position="246"/>
    </location>
</feature>
<gene>
    <name evidence="12" type="ORF">G6011_07287</name>
</gene>
<feature type="transmembrane region" description="Helical" evidence="8">
    <location>
        <begin position="390"/>
        <end position="412"/>
    </location>
</feature>
<dbReference type="InterPro" id="IPR002668">
    <property type="entry name" value="CNT_N_dom"/>
</dbReference>
<organism evidence="12 13">
    <name type="scientific">Alternaria panax</name>
    <dbReference type="NCBI Taxonomy" id="48097"/>
    <lineage>
        <taxon>Eukaryota</taxon>
        <taxon>Fungi</taxon>
        <taxon>Dikarya</taxon>
        <taxon>Ascomycota</taxon>
        <taxon>Pezizomycotina</taxon>
        <taxon>Dothideomycetes</taxon>
        <taxon>Pleosporomycetidae</taxon>
        <taxon>Pleosporales</taxon>
        <taxon>Pleosporineae</taxon>
        <taxon>Pleosporaceae</taxon>
        <taxon>Alternaria</taxon>
        <taxon>Alternaria sect. Panax</taxon>
    </lineage>
</organism>
<keyword evidence="5 8" id="KW-1133">Transmembrane helix</keyword>
<feature type="region of interest" description="Disordered" evidence="7">
    <location>
        <begin position="1"/>
        <end position="20"/>
    </location>
</feature>
<evidence type="ECO:0000259" key="10">
    <source>
        <dbReference type="Pfam" id="PF07662"/>
    </source>
</evidence>
<dbReference type="EMBL" id="JAANER010000006">
    <property type="protein sequence ID" value="KAG9188582.1"/>
    <property type="molecule type" value="Genomic_DNA"/>
</dbReference>
<dbReference type="AlphaFoldDB" id="A0AAD4FEZ0"/>
<feature type="transmembrane region" description="Helical" evidence="8">
    <location>
        <begin position="540"/>
        <end position="561"/>
    </location>
</feature>
<feature type="domain" description="Concentrative nucleoside transporter N-terminal" evidence="9">
    <location>
        <begin position="234"/>
        <end position="305"/>
    </location>
</feature>
<keyword evidence="6 8" id="KW-0472">Membrane</keyword>
<name>A0AAD4FEZ0_9PLEO</name>
<evidence type="ECO:0000256" key="6">
    <source>
        <dbReference type="ARBA" id="ARBA00023136"/>
    </source>
</evidence>
<feature type="transmembrane region" description="Helical" evidence="8">
    <location>
        <begin position="581"/>
        <end position="604"/>
    </location>
</feature>
<dbReference type="InterPro" id="IPR008276">
    <property type="entry name" value="C_nuclsd_transpt"/>
</dbReference>
<dbReference type="Pfam" id="PF07662">
    <property type="entry name" value="Nucleos_tra2_C"/>
    <property type="match status" value="1"/>
</dbReference>
<keyword evidence="3" id="KW-1003">Cell membrane</keyword>
<comment type="caution">
    <text evidence="12">The sequence shown here is derived from an EMBL/GenBank/DDBJ whole genome shotgun (WGS) entry which is preliminary data.</text>
</comment>
<comment type="similarity">
    <text evidence="2">Belongs to the concentrative nucleoside transporter (CNT) (TC 2.A.41) family.</text>
</comment>
<evidence type="ECO:0000259" key="11">
    <source>
        <dbReference type="Pfam" id="PF07670"/>
    </source>
</evidence>
<feature type="transmembrane region" description="Helical" evidence="8">
    <location>
        <begin position="253"/>
        <end position="273"/>
    </location>
</feature>
<dbReference type="Pfam" id="PF01773">
    <property type="entry name" value="Nucleos_tra2_N"/>
    <property type="match status" value="1"/>
</dbReference>
<evidence type="ECO:0000256" key="1">
    <source>
        <dbReference type="ARBA" id="ARBA00004651"/>
    </source>
</evidence>
<evidence type="ECO:0000313" key="13">
    <source>
        <dbReference type="Proteomes" id="UP001199106"/>
    </source>
</evidence>
<evidence type="ECO:0000256" key="7">
    <source>
        <dbReference type="SAM" id="MobiDB-lite"/>
    </source>
</evidence>
<feature type="transmembrane region" description="Helical" evidence="8">
    <location>
        <begin position="313"/>
        <end position="335"/>
    </location>
</feature>
<dbReference type="GO" id="GO:0015293">
    <property type="term" value="F:symporter activity"/>
    <property type="evidence" value="ECO:0007669"/>
    <property type="project" value="TreeGrafter"/>
</dbReference>
<feature type="domain" description="Nucleoside transporter/FeoB GTPase Gate" evidence="11">
    <location>
        <begin position="316"/>
        <end position="412"/>
    </location>
</feature>
<keyword evidence="13" id="KW-1185">Reference proteome</keyword>
<dbReference type="PANTHER" id="PTHR10590:SF4">
    <property type="entry name" value="SOLUTE CARRIER FAMILY 28 MEMBER 3"/>
    <property type="match status" value="1"/>
</dbReference>
<feature type="transmembrane region" description="Helical" evidence="8">
    <location>
        <begin position="151"/>
        <end position="170"/>
    </location>
</feature>
<dbReference type="Pfam" id="PF07670">
    <property type="entry name" value="Gate"/>
    <property type="match status" value="1"/>
</dbReference>
<sequence length="649" mass="71105">MDVRDQHNGSPMPGVARNDDPALDIAREHDHPHVHHSARAAHDDNIVYTTGTTDETASKLFQPSALDSHLHQRHSVNEKHDIEKAGGYDYEVEKATRSSSDPEMEAEKKLWYTSLSAFYSTFRLAVHVFIGALFTGWWIASVVVHRNDKNWIIPFLLWLAIMIRLITLHIPITIVTKPMHWVWANTGTRIANLIPEKIRIPAAAALTIAVIIVGSFASEESEDNTRANRAVSLFGLAVFIFGFWATSRNRGMIVWHTVIVGMLMQFIIALFVLRTKAGYDIFNFISELARLLLGFAKDGVAFLTTKEIAANTYFMFSVIPAIIFFVSFVQLLYYWGILQWFIGKFAVFFFWAMRVSGAEAVVASASPFIGQGESAMLIKPFVPHLTMAEMHQVMCSGFATIAGSVLVAYIGMGLNPQALISSCVMSIPASLAFSKLRYPETEETLTAGRVVVPDDDEHKAANALHAFANGAWLGLKIAGMIVSTLLCIIALLNLVDGLLTWWGRYINLDGDYDLTLELILGYLLYPVAFLLGVSRQGNDLLLVARLIGVKVITNEFVAFQSLVDPDPKSPYHALSPRSRLIATYALCGFGNIGSLGTQIGVLSQISPGRSGDVSRLALSALVTGVFSTLSSASVAGLVVLDGSNFSSGS</sequence>
<evidence type="ECO:0000256" key="5">
    <source>
        <dbReference type="ARBA" id="ARBA00022989"/>
    </source>
</evidence>
<evidence type="ECO:0008006" key="14">
    <source>
        <dbReference type="Google" id="ProtNLM"/>
    </source>
</evidence>
<dbReference type="InterPro" id="IPR011657">
    <property type="entry name" value="CNT_C_dom"/>
</dbReference>
<feature type="domain" description="Concentrative nucleoside transporter C-terminal" evidence="10">
    <location>
        <begin position="419"/>
        <end position="636"/>
    </location>
</feature>
<feature type="transmembrane region" description="Helical" evidence="8">
    <location>
        <begin position="117"/>
        <end position="139"/>
    </location>
</feature>
<proteinExistence type="inferred from homology"/>
<dbReference type="PANTHER" id="PTHR10590">
    <property type="entry name" value="SODIUM/NUCLEOSIDE COTRANSPORTER"/>
    <property type="match status" value="1"/>
</dbReference>